<dbReference type="InterPro" id="IPR051331">
    <property type="entry name" value="Chorismate_mutase-related"/>
</dbReference>
<dbReference type="InterPro" id="IPR036979">
    <property type="entry name" value="CM_dom_sf"/>
</dbReference>
<dbReference type="AlphaFoldDB" id="A0A8T9CGL9"/>
<dbReference type="Pfam" id="PF01817">
    <property type="entry name" value="CM_2"/>
    <property type="match status" value="1"/>
</dbReference>
<dbReference type="Gene3D" id="1.20.59.10">
    <property type="entry name" value="Chorismate mutase"/>
    <property type="match status" value="1"/>
</dbReference>
<dbReference type="InterPro" id="IPR002701">
    <property type="entry name" value="CM_II_prokaryot"/>
</dbReference>
<dbReference type="OrthoDB" id="2843337at2759"/>
<keyword evidence="2" id="KW-0732">Signal</keyword>
<keyword evidence="1" id="KW-0413">Isomerase</keyword>
<feature type="chain" id="PRO_5035773349" description="Chorismate mutase domain-containing protein" evidence="2">
    <location>
        <begin position="22"/>
        <end position="158"/>
    </location>
</feature>
<name>A0A8T9CGL9_9HELO</name>
<evidence type="ECO:0000313" key="4">
    <source>
        <dbReference type="EMBL" id="TVY84738.1"/>
    </source>
</evidence>
<dbReference type="InterPro" id="IPR036263">
    <property type="entry name" value="Chorismate_II_sf"/>
</dbReference>
<evidence type="ECO:0000313" key="5">
    <source>
        <dbReference type="Proteomes" id="UP000469558"/>
    </source>
</evidence>
<dbReference type="PROSITE" id="PS51168">
    <property type="entry name" value="CHORISMATE_MUT_2"/>
    <property type="match status" value="1"/>
</dbReference>
<dbReference type="PANTHER" id="PTHR38041">
    <property type="entry name" value="CHORISMATE MUTASE"/>
    <property type="match status" value="1"/>
</dbReference>
<dbReference type="SMART" id="SM00830">
    <property type="entry name" value="CM_2"/>
    <property type="match status" value="1"/>
</dbReference>
<proteinExistence type="predicted"/>
<gene>
    <name evidence="4" type="ORF">LSUE1_G000629</name>
</gene>
<dbReference type="SUPFAM" id="SSF48600">
    <property type="entry name" value="Chorismate mutase II"/>
    <property type="match status" value="1"/>
</dbReference>
<accession>A0A8T9CGL9</accession>
<comment type="caution">
    <text evidence="4">The sequence shown here is derived from an EMBL/GenBank/DDBJ whole genome shotgun (WGS) entry which is preliminary data.</text>
</comment>
<sequence length="158" mass="17034">MILATPYLAFILTSLSSIAKADFASRCYSSPLPILTPNTENRTIPWGTPSFTLPNRTVCCYSLTQVRDGIDEVDDQLLALLAQRAAYVREATRFKATLNTVDVPARDAQVVAEAIAAANSTTPPLPEVVAGAVFMAILNSSVPFEECVFEAFEAEEGC</sequence>
<keyword evidence="5" id="KW-1185">Reference proteome</keyword>
<organism evidence="4 5">
    <name type="scientific">Lachnellula suecica</name>
    <dbReference type="NCBI Taxonomy" id="602035"/>
    <lineage>
        <taxon>Eukaryota</taxon>
        <taxon>Fungi</taxon>
        <taxon>Dikarya</taxon>
        <taxon>Ascomycota</taxon>
        <taxon>Pezizomycotina</taxon>
        <taxon>Leotiomycetes</taxon>
        <taxon>Helotiales</taxon>
        <taxon>Lachnaceae</taxon>
        <taxon>Lachnellula</taxon>
    </lineage>
</organism>
<dbReference type="GO" id="GO:0004106">
    <property type="term" value="F:chorismate mutase activity"/>
    <property type="evidence" value="ECO:0007669"/>
    <property type="project" value="InterPro"/>
</dbReference>
<evidence type="ECO:0000256" key="2">
    <source>
        <dbReference type="SAM" id="SignalP"/>
    </source>
</evidence>
<protein>
    <recommendedName>
        <fullName evidence="3">Chorismate mutase domain-containing protein</fullName>
    </recommendedName>
</protein>
<evidence type="ECO:0000256" key="1">
    <source>
        <dbReference type="ARBA" id="ARBA00023235"/>
    </source>
</evidence>
<feature type="signal peptide" evidence="2">
    <location>
        <begin position="1"/>
        <end position="21"/>
    </location>
</feature>
<feature type="domain" description="Chorismate mutase" evidence="3">
    <location>
        <begin position="57"/>
        <end position="149"/>
    </location>
</feature>
<dbReference type="Proteomes" id="UP000469558">
    <property type="component" value="Unassembled WGS sequence"/>
</dbReference>
<dbReference type="GO" id="GO:0046417">
    <property type="term" value="P:chorismate metabolic process"/>
    <property type="evidence" value="ECO:0007669"/>
    <property type="project" value="InterPro"/>
</dbReference>
<dbReference type="EMBL" id="QGMK01000059">
    <property type="protein sequence ID" value="TVY84738.1"/>
    <property type="molecule type" value="Genomic_DNA"/>
</dbReference>
<reference evidence="4 5" key="1">
    <citation type="submission" date="2018-05" db="EMBL/GenBank/DDBJ databases">
        <title>Genome sequencing and assembly of the regulated plant pathogen Lachnellula willkommii and related sister species for the development of diagnostic species identification markers.</title>
        <authorList>
            <person name="Giroux E."/>
            <person name="Bilodeau G."/>
        </authorList>
    </citation>
    <scope>NUCLEOTIDE SEQUENCE [LARGE SCALE GENOMIC DNA]</scope>
    <source>
        <strain evidence="4 5">CBS 268.59</strain>
    </source>
</reference>
<evidence type="ECO:0000259" key="3">
    <source>
        <dbReference type="PROSITE" id="PS51168"/>
    </source>
</evidence>
<dbReference type="PANTHER" id="PTHR38041:SF1">
    <property type="entry name" value="CHORISMATE MUTASE"/>
    <property type="match status" value="1"/>
</dbReference>
<dbReference type="GO" id="GO:0009697">
    <property type="term" value="P:salicylic acid biosynthetic process"/>
    <property type="evidence" value="ECO:0007669"/>
    <property type="project" value="TreeGrafter"/>
</dbReference>